<name>A0A8D8ZAA1_9HEMI</name>
<protein>
    <submittedName>
        <fullName evidence="1">Uncharacterized protein</fullName>
    </submittedName>
</protein>
<dbReference type="AlphaFoldDB" id="A0A8D8ZAA1"/>
<dbReference type="EMBL" id="HBUF01451938">
    <property type="protein sequence ID" value="CAG6743672.1"/>
    <property type="molecule type" value="Transcribed_RNA"/>
</dbReference>
<reference evidence="1" key="1">
    <citation type="submission" date="2021-05" db="EMBL/GenBank/DDBJ databases">
        <authorList>
            <person name="Alioto T."/>
            <person name="Alioto T."/>
            <person name="Gomez Garrido J."/>
        </authorList>
    </citation>
    <scope>NUCLEOTIDE SEQUENCE</scope>
</reference>
<organism evidence="1">
    <name type="scientific">Cacopsylla melanoneura</name>
    <dbReference type="NCBI Taxonomy" id="428564"/>
    <lineage>
        <taxon>Eukaryota</taxon>
        <taxon>Metazoa</taxon>
        <taxon>Ecdysozoa</taxon>
        <taxon>Arthropoda</taxon>
        <taxon>Hexapoda</taxon>
        <taxon>Insecta</taxon>
        <taxon>Pterygota</taxon>
        <taxon>Neoptera</taxon>
        <taxon>Paraneoptera</taxon>
        <taxon>Hemiptera</taxon>
        <taxon>Sternorrhyncha</taxon>
        <taxon>Psylloidea</taxon>
        <taxon>Psyllidae</taxon>
        <taxon>Psyllinae</taxon>
        <taxon>Cacopsylla</taxon>
    </lineage>
</organism>
<sequence>MSDSTSWQASQMYISSQNHISIHNYRINLLTNPISLYYALFCVYQASLTTNNLAKTLIKFISLYCNANTSMGYCVFHINRTSRYFGIMNIKTMALNTFEQCPSIISRYV</sequence>
<evidence type="ECO:0000313" key="1">
    <source>
        <dbReference type="EMBL" id="CAG6743672.1"/>
    </source>
</evidence>
<proteinExistence type="predicted"/>
<accession>A0A8D8ZAA1</accession>